<comment type="similarity">
    <text evidence="1">Belongs to the CFA/CMAS family.</text>
</comment>
<evidence type="ECO:0000256" key="2">
    <source>
        <dbReference type="ARBA" id="ARBA00022603"/>
    </source>
</evidence>
<evidence type="ECO:0000313" key="8">
    <source>
        <dbReference type="Proteomes" id="UP000250043"/>
    </source>
</evidence>
<dbReference type="PANTHER" id="PTHR43667">
    <property type="entry name" value="CYCLOPROPANE-FATTY-ACYL-PHOSPHOLIPID SYNTHASE"/>
    <property type="match status" value="1"/>
</dbReference>
<feature type="region of interest" description="Disordered" evidence="6">
    <location>
        <begin position="171"/>
        <end position="194"/>
    </location>
</feature>
<proteinExistence type="inferred from homology"/>
<keyword evidence="8" id="KW-1185">Reference proteome</keyword>
<keyword evidence="5" id="KW-0443">Lipid metabolism</keyword>
<dbReference type="GO" id="GO:0032259">
    <property type="term" value="P:methylation"/>
    <property type="evidence" value="ECO:0007669"/>
    <property type="project" value="UniProtKB-KW"/>
</dbReference>
<dbReference type="InterPro" id="IPR003333">
    <property type="entry name" value="CMAS"/>
</dbReference>
<feature type="compositionally biased region" description="Low complexity" evidence="6">
    <location>
        <begin position="180"/>
        <end position="194"/>
    </location>
</feature>
<dbReference type="SUPFAM" id="SSF53335">
    <property type="entry name" value="S-adenosyl-L-methionine-dependent methyltransferases"/>
    <property type="match status" value="2"/>
</dbReference>
<keyword evidence="4" id="KW-0949">S-adenosyl-L-methionine</keyword>
<dbReference type="InterPro" id="IPR029063">
    <property type="entry name" value="SAM-dependent_MTases_sf"/>
</dbReference>
<keyword evidence="2" id="KW-0489">Methyltransferase</keyword>
<dbReference type="Pfam" id="PF02353">
    <property type="entry name" value="CMAS"/>
    <property type="match status" value="2"/>
</dbReference>
<dbReference type="GO" id="GO:0008168">
    <property type="term" value="F:methyltransferase activity"/>
    <property type="evidence" value="ECO:0007669"/>
    <property type="project" value="UniProtKB-KW"/>
</dbReference>
<accession>A0A8E2DIH8</accession>
<gene>
    <name evidence="7" type="ORF">OBBRIDRAFT_814384</name>
</gene>
<protein>
    <submittedName>
        <fullName evidence="7">Cyclopropane-fatty-acyl-phospholipid synthase</fullName>
    </submittedName>
</protein>
<evidence type="ECO:0000313" key="7">
    <source>
        <dbReference type="EMBL" id="OCH86874.1"/>
    </source>
</evidence>
<evidence type="ECO:0000256" key="1">
    <source>
        <dbReference type="ARBA" id="ARBA00010815"/>
    </source>
</evidence>
<dbReference type="CDD" id="cd02440">
    <property type="entry name" value="AdoMet_MTases"/>
    <property type="match status" value="1"/>
</dbReference>
<dbReference type="OrthoDB" id="8300214at2759"/>
<dbReference type="AlphaFoldDB" id="A0A8E2DIH8"/>
<dbReference type="GO" id="GO:0008610">
    <property type="term" value="P:lipid biosynthetic process"/>
    <property type="evidence" value="ECO:0007669"/>
    <property type="project" value="InterPro"/>
</dbReference>
<keyword evidence="3" id="KW-0808">Transferase</keyword>
<evidence type="ECO:0000256" key="5">
    <source>
        <dbReference type="ARBA" id="ARBA00023098"/>
    </source>
</evidence>
<sequence length="510" mass="56987">MSRSYVPAFVSSALNKAQQALVDATSAPLCSLSETAVIRQLTVRNPTFWLRVAAMGDLGFAEAYMYGEVECDDLIRVFMVFLRNSEQLSALGSGFSRFLRIPQKYAGARIVNTITNARSNISAHYDISNAMFMGFLSKDMTYSSAIFPELDGDLDPIAKKLQMQLGNCSPATHVTSATTSPPALDDTSSLSSSSSSTALGEVLFDKKSTDKKSTRAKPDTDIIGLPEHASEEEDPLYQAQMRKLRHIIRKADIRPGHRVLEIGSGWGSMSMLIATSIPGTTVDTLTLSVQQAALARERIRAAGLGLGYGEASRVRVHLMDYRAMPAEWEGKFDRVVSIEMIEAVGQEYLGTYWEKIDWALKKDTGVGVIQGITLPEARFDAYVRELDFIRKWVLFPGGFLPTFALLVETMTRASHGRLVVESASNIGPHYARTLRDWRERFEARFEDIVVPALKAEHQELTTREDIEVFRRKWIFYYAYCEIGFTARLLGDHIITFTREGNVDYGCQVFE</sequence>
<dbReference type="PANTHER" id="PTHR43667:SF2">
    <property type="entry name" value="FATTY ACID C-METHYL TRANSFERASE"/>
    <property type="match status" value="1"/>
</dbReference>
<dbReference type="InterPro" id="IPR050723">
    <property type="entry name" value="CFA/CMAS"/>
</dbReference>
<evidence type="ECO:0000256" key="4">
    <source>
        <dbReference type="ARBA" id="ARBA00022691"/>
    </source>
</evidence>
<organism evidence="7 8">
    <name type="scientific">Obba rivulosa</name>
    <dbReference type="NCBI Taxonomy" id="1052685"/>
    <lineage>
        <taxon>Eukaryota</taxon>
        <taxon>Fungi</taxon>
        <taxon>Dikarya</taxon>
        <taxon>Basidiomycota</taxon>
        <taxon>Agaricomycotina</taxon>
        <taxon>Agaricomycetes</taxon>
        <taxon>Polyporales</taxon>
        <taxon>Gelatoporiaceae</taxon>
        <taxon>Obba</taxon>
    </lineage>
</organism>
<dbReference type="PIRSF" id="PIRSF003085">
    <property type="entry name" value="CMAS"/>
    <property type="match status" value="1"/>
</dbReference>
<evidence type="ECO:0000256" key="3">
    <source>
        <dbReference type="ARBA" id="ARBA00022679"/>
    </source>
</evidence>
<dbReference type="EMBL" id="KV722508">
    <property type="protein sequence ID" value="OCH86874.1"/>
    <property type="molecule type" value="Genomic_DNA"/>
</dbReference>
<evidence type="ECO:0000256" key="6">
    <source>
        <dbReference type="SAM" id="MobiDB-lite"/>
    </source>
</evidence>
<name>A0A8E2DIH8_9APHY</name>
<dbReference type="Proteomes" id="UP000250043">
    <property type="component" value="Unassembled WGS sequence"/>
</dbReference>
<reference evidence="7 8" key="1">
    <citation type="submission" date="2016-07" db="EMBL/GenBank/DDBJ databases">
        <title>Draft genome of the white-rot fungus Obba rivulosa 3A-2.</title>
        <authorList>
            <consortium name="DOE Joint Genome Institute"/>
            <person name="Miettinen O."/>
            <person name="Riley R."/>
            <person name="Acob R."/>
            <person name="Barry K."/>
            <person name="Cullen D."/>
            <person name="De Vries R."/>
            <person name="Hainaut M."/>
            <person name="Hatakka A."/>
            <person name="Henrissat B."/>
            <person name="Hilden K."/>
            <person name="Kuo R."/>
            <person name="Labutti K."/>
            <person name="Lipzen A."/>
            <person name="Makela M.R."/>
            <person name="Sandor L."/>
            <person name="Spatafora J.W."/>
            <person name="Grigoriev I.V."/>
            <person name="Hibbett D.S."/>
        </authorList>
    </citation>
    <scope>NUCLEOTIDE SEQUENCE [LARGE SCALE GENOMIC DNA]</scope>
    <source>
        <strain evidence="7 8">3A-2</strain>
    </source>
</reference>
<dbReference type="Gene3D" id="3.40.50.150">
    <property type="entry name" value="Vaccinia Virus protein VP39"/>
    <property type="match status" value="1"/>
</dbReference>